<accession>A0A382FH28</accession>
<evidence type="ECO:0000313" key="1">
    <source>
        <dbReference type="EMBL" id="SVB61959.1"/>
    </source>
</evidence>
<protein>
    <submittedName>
        <fullName evidence="1">Uncharacterized protein</fullName>
    </submittedName>
</protein>
<reference evidence="1" key="1">
    <citation type="submission" date="2018-05" db="EMBL/GenBank/DDBJ databases">
        <authorList>
            <person name="Lanie J.A."/>
            <person name="Ng W.-L."/>
            <person name="Kazmierczak K.M."/>
            <person name="Andrzejewski T.M."/>
            <person name="Davidsen T.M."/>
            <person name="Wayne K.J."/>
            <person name="Tettelin H."/>
            <person name="Glass J.I."/>
            <person name="Rusch D."/>
            <person name="Podicherti R."/>
            <person name="Tsui H.-C.T."/>
            <person name="Winkler M.E."/>
        </authorList>
    </citation>
    <scope>NUCLEOTIDE SEQUENCE</scope>
</reference>
<name>A0A382FH28_9ZZZZ</name>
<sequence>MTGRKLGQYKIIPNKKGTYTVWDVIDGLGKVVCWSFDTPFEAYKHIRMILELEKN</sequence>
<dbReference type="EMBL" id="UINC01049777">
    <property type="protein sequence ID" value="SVB61959.1"/>
    <property type="molecule type" value="Genomic_DNA"/>
</dbReference>
<dbReference type="AlphaFoldDB" id="A0A382FH28"/>
<organism evidence="1">
    <name type="scientific">marine metagenome</name>
    <dbReference type="NCBI Taxonomy" id="408172"/>
    <lineage>
        <taxon>unclassified sequences</taxon>
        <taxon>metagenomes</taxon>
        <taxon>ecological metagenomes</taxon>
    </lineage>
</organism>
<proteinExistence type="predicted"/>
<gene>
    <name evidence="1" type="ORF">METZ01_LOCUS214813</name>
</gene>